<dbReference type="Proteomes" id="UP000798046">
    <property type="component" value="Unassembled WGS sequence"/>
</dbReference>
<dbReference type="Gene3D" id="1.10.3290.10">
    <property type="entry name" value="Fido-like domain"/>
    <property type="match status" value="1"/>
</dbReference>
<evidence type="ECO:0000313" key="3">
    <source>
        <dbReference type="Proteomes" id="UP000798046"/>
    </source>
</evidence>
<comment type="caution">
    <text evidence="2">The sequence shown here is derived from an EMBL/GenBank/DDBJ whole genome shotgun (WGS) entry which is preliminary data.</text>
</comment>
<dbReference type="PANTHER" id="PTHR13504">
    <property type="entry name" value="FIDO DOMAIN-CONTAINING PROTEIN DDB_G0283145"/>
    <property type="match status" value="1"/>
</dbReference>
<reference evidence="2 3" key="1">
    <citation type="journal article" date="2020" name="Microorganisms">
        <title>Description of Three Novel Members in the Family Geobacteraceae, Oryzomonas japonicum gen. nov., sp. nov., Oryzomonas sagensis sp. nov., and Oryzomonas ruber sp. nov.</title>
        <authorList>
            <person name="Xu Z."/>
            <person name="Masuda Y."/>
            <person name="Hayakawa C."/>
            <person name="Ushijima N."/>
            <person name="Kawano K."/>
            <person name="Shiratori Y."/>
            <person name="Senoo K."/>
            <person name="Itoh H."/>
        </authorList>
    </citation>
    <scope>NUCLEOTIDE SEQUENCE [LARGE SCALE GENOMIC DNA]</scope>
    <source>
        <strain evidence="2 3">Red100</strain>
    </source>
</reference>
<dbReference type="EMBL" id="VZRA01000001">
    <property type="protein sequence ID" value="KAB0671969.1"/>
    <property type="molecule type" value="Genomic_DNA"/>
</dbReference>
<dbReference type="SUPFAM" id="SSF140931">
    <property type="entry name" value="Fic-like"/>
    <property type="match status" value="1"/>
</dbReference>
<dbReference type="PROSITE" id="PS51459">
    <property type="entry name" value="FIDO"/>
    <property type="match status" value="1"/>
</dbReference>
<organism evidence="2 3">
    <name type="scientific">Oryzomonas sagensis</name>
    <dbReference type="NCBI Taxonomy" id="2603857"/>
    <lineage>
        <taxon>Bacteria</taxon>
        <taxon>Pseudomonadati</taxon>
        <taxon>Thermodesulfobacteriota</taxon>
        <taxon>Desulfuromonadia</taxon>
        <taxon>Geobacterales</taxon>
        <taxon>Geobacteraceae</taxon>
        <taxon>Oryzomonas</taxon>
    </lineage>
</organism>
<dbReference type="PANTHER" id="PTHR13504:SF38">
    <property type="entry name" value="FIDO DOMAIN-CONTAINING PROTEIN"/>
    <property type="match status" value="1"/>
</dbReference>
<evidence type="ECO:0000313" key="2">
    <source>
        <dbReference type="EMBL" id="KAB0671969.1"/>
    </source>
</evidence>
<dbReference type="Pfam" id="PF02661">
    <property type="entry name" value="Fic"/>
    <property type="match status" value="1"/>
</dbReference>
<protein>
    <submittedName>
        <fullName evidence="2">Fic family protein</fullName>
    </submittedName>
</protein>
<dbReference type="RefSeq" id="WP_151155570.1">
    <property type="nucleotide sequence ID" value="NZ_VZRA01000001.1"/>
</dbReference>
<keyword evidence="3" id="KW-1185">Reference proteome</keyword>
<dbReference type="InterPro" id="IPR036597">
    <property type="entry name" value="Fido-like_dom_sf"/>
</dbReference>
<accession>A0ABQ6TT53</accession>
<evidence type="ECO:0000259" key="1">
    <source>
        <dbReference type="PROSITE" id="PS51459"/>
    </source>
</evidence>
<gene>
    <name evidence="2" type="ORF">F6V30_05170</name>
</gene>
<sequence>MKKADRYDTSNLIEDQYEPGSSGSVLRNLLGITSKEKMERVEEARFERLMDEATARFDNDHRFTAGDILWLHKCWLGGIFSWAGIYRTVNIGKGGFMFAAATHVPGLMRQFENDQLARLTPCRFERTEDVAAALAEVHVELILIHPFREGNGRVARLLMVLMALQAGLPPLDFSELQGAKREEYFAAVQAGMDRDYQPMERIVNRVIERTLSACGQ</sequence>
<dbReference type="InterPro" id="IPR040198">
    <property type="entry name" value="Fido_containing"/>
</dbReference>
<dbReference type="InterPro" id="IPR003812">
    <property type="entry name" value="Fido"/>
</dbReference>
<proteinExistence type="predicted"/>
<name>A0ABQ6TT53_9BACT</name>
<feature type="domain" description="Fido" evidence="1">
    <location>
        <begin position="63"/>
        <end position="208"/>
    </location>
</feature>